<sequence>VQGDQGIFDDTAMNGIGLFCTEPASLEVLKIIKSTEGSRGSWTGAKWCNFGYITSFSLRVQKPSWMGNTGANNIKFMCSDGSILEGDGMHWGEYGPWS</sequence>
<dbReference type="EMBL" id="WNYA01041244">
    <property type="protein sequence ID" value="KAG8536567.1"/>
    <property type="molecule type" value="Genomic_DNA"/>
</dbReference>
<dbReference type="AlphaFoldDB" id="A0AAV6YN10"/>
<keyword evidence="2" id="KW-1185">Reference proteome</keyword>
<feature type="non-terminal residue" evidence="1">
    <location>
        <position position="98"/>
    </location>
</feature>
<dbReference type="SUPFAM" id="SSF51092">
    <property type="entry name" value="Vitelline membrane outer protein-I (VMO-I)"/>
    <property type="match status" value="1"/>
</dbReference>
<comment type="caution">
    <text evidence="1">The sequence shown here is derived from an EMBL/GenBank/DDBJ whole genome shotgun (WGS) entry which is preliminary data.</text>
</comment>
<protein>
    <submittedName>
        <fullName evidence="1">Uncharacterized protein</fullName>
    </submittedName>
</protein>
<dbReference type="InterPro" id="IPR005515">
    <property type="entry name" value="VOMI"/>
</dbReference>
<organism evidence="1 2">
    <name type="scientific">Engystomops pustulosus</name>
    <name type="common">Tungara frog</name>
    <name type="synonym">Physalaemus pustulosus</name>
    <dbReference type="NCBI Taxonomy" id="76066"/>
    <lineage>
        <taxon>Eukaryota</taxon>
        <taxon>Metazoa</taxon>
        <taxon>Chordata</taxon>
        <taxon>Craniata</taxon>
        <taxon>Vertebrata</taxon>
        <taxon>Euteleostomi</taxon>
        <taxon>Amphibia</taxon>
        <taxon>Batrachia</taxon>
        <taxon>Anura</taxon>
        <taxon>Neobatrachia</taxon>
        <taxon>Hyloidea</taxon>
        <taxon>Leptodactylidae</taxon>
        <taxon>Leiuperinae</taxon>
        <taxon>Engystomops</taxon>
    </lineage>
</organism>
<reference evidence="1" key="1">
    <citation type="thesis" date="2020" institute="ProQuest LLC" country="789 East Eisenhower Parkway, Ann Arbor, MI, USA">
        <title>Comparative Genomics and Chromosome Evolution.</title>
        <authorList>
            <person name="Mudd A.B."/>
        </authorList>
    </citation>
    <scope>NUCLEOTIDE SEQUENCE</scope>
    <source>
        <strain evidence="1">237g6f4</strain>
        <tissue evidence="1">Blood</tissue>
    </source>
</reference>
<gene>
    <name evidence="1" type="ORF">GDO81_026087</name>
</gene>
<dbReference type="Proteomes" id="UP000824782">
    <property type="component" value="Unassembled WGS sequence"/>
</dbReference>
<dbReference type="InterPro" id="IPR036706">
    <property type="entry name" value="VOMI_sf"/>
</dbReference>
<accession>A0AAV6YN10</accession>
<evidence type="ECO:0000313" key="2">
    <source>
        <dbReference type="Proteomes" id="UP000824782"/>
    </source>
</evidence>
<evidence type="ECO:0000313" key="1">
    <source>
        <dbReference type="EMBL" id="KAG8536567.1"/>
    </source>
</evidence>
<dbReference type="Pfam" id="PF03762">
    <property type="entry name" value="VOMI"/>
    <property type="match status" value="1"/>
</dbReference>
<proteinExistence type="predicted"/>
<name>A0AAV6YN10_ENGPU</name>
<feature type="non-terminal residue" evidence="1">
    <location>
        <position position="1"/>
    </location>
</feature>
<dbReference type="GO" id="GO:0005615">
    <property type="term" value="C:extracellular space"/>
    <property type="evidence" value="ECO:0007669"/>
    <property type="project" value="TreeGrafter"/>
</dbReference>
<dbReference type="PANTHER" id="PTHR18841:SF0">
    <property type="entry name" value="VITELLINE MEMBRANE OUTER LAYER 1 HOMOLOG A-RELATED"/>
    <property type="match status" value="1"/>
</dbReference>
<dbReference type="PANTHER" id="PTHR18841">
    <property type="entry name" value="VITELLINE MEMBRANE OUTER LAYER PROTEIN I-RELATED"/>
    <property type="match status" value="1"/>
</dbReference>
<dbReference type="Gene3D" id="2.100.10.20">
    <property type="entry name" value="Vitelline membrane outer layer protein I (VOMI)"/>
    <property type="match status" value="1"/>
</dbReference>